<dbReference type="AlphaFoldDB" id="S7TQ02"/>
<dbReference type="CDD" id="cd13665">
    <property type="entry name" value="PBP2_TRAP_Dctp3_4"/>
    <property type="match status" value="1"/>
</dbReference>
<dbReference type="RefSeq" id="WP_020877113.1">
    <property type="nucleotide sequence ID" value="NZ_ATHJ01000094.1"/>
</dbReference>
<dbReference type="PANTHER" id="PTHR33376">
    <property type="match status" value="1"/>
</dbReference>
<dbReference type="STRING" id="897.B2D07_05760"/>
<organism evidence="3 4">
    <name type="scientific">Desulfococcus multivorans DSM 2059</name>
    <dbReference type="NCBI Taxonomy" id="1121405"/>
    <lineage>
        <taxon>Bacteria</taxon>
        <taxon>Pseudomonadati</taxon>
        <taxon>Thermodesulfobacteriota</taxon>
        <taxon>Desulfobacteria</taxon>
        <taxon>Desulfobacterales</taxon>
        <taxon>Desulfococcaceae</taxon>
        <taxon>Desulfococcus</taxon>
    </lineage>
</organism>
<evidence type="ECO:0000313" key="3">
    <source>
        <dbReference type="EMBL" id="EPR39041.1"/>
    </source>
</evidence>
<protein>
    <submittedName>
        <fullName evidence="3">Extracellular solute-binding protein, family 7</fullName>
    </submittedName>
</protein>
<evidence type="ECO:0000256" key="1">
    <source>
        <dbReference type="ARBA" id="ARBA00022729"/>
    </source>
</evidence>
<dbReference type="PATRIC" id="fig|1121405.3.peg.2853"/>
<feature type="chain" id="PRO_5030177209" evidence="2">
    <location>
        <begin position="29"/>
        <end position="341"/>
    </location>
</feature>
<evidence type="ECO:0000313" key="4">
    <source>
        <dbReference type="Proteomes" id="UP000014977"/>
    </source>
</evidence>
<dbReference type="InterPro" id="IPR038404">
    <property type="entry name" value="TRAP_DctP_sf"/>
</dbReference>
<dbReference type="eggNOG" id="COG1638">
    <property type="taxonomic scope" value="Bacteria"/>
</dbReference>
<gene>
    <name evidence="3" type="ORF">dsmv_0451</name>
</gene>
<dbReference type="OrthoDB" id="8912194at2"/>
<dbReference type="GO" id="GO:0055085">
    <property type="term" value="P:transmembrane transport"/>
    <property type="evidence" value="ECO:0007669"/>
    <property type="project" value="InterPro"/>
</dbReference>
<keyword evidence="4" id="KW-1185">Reference proteome</keyword>
<reference evidence="3 4" key="1">
    <citation type="journal article" date="2013" name="Genome Announc.">
        <title>Draft genome sequences for three mercury-methylating, sulfate-reducing bacteria.</title>
        <authorList>
            <person name="Brown S.D."/>
            <person name="Hurt R.A.Jr."/>
            <person name="Gilmour C.C."/>
            <person name="Elias D.A."/>
        </authorList>
    </citation>
    <scope>NUCLEOTIDE SEQUENCE [LARGE SCALE GENOMIC DNA]</scope>
    <source>
        <strain evidence="3 4">DSM 2059</strain>
    </source>
</reference>
<evidence type="ECO:0000256" key="2">
    <source>
        <dbReference type="SAM" id="SignalP"/>
    </source>
</evidence>
<feature type="signal peptide" evidence="2">
    <location>
        <begin position="1"/>
        <end position="28"/>
    </location>
</feature>
<name>S7TQ02_DESML</name>
<dbReference type="Proteomes" id="UP000014977">
    <property type="component" value="Unassembled WGS sequence"/>
</dbReference>
<dbReference type="EMBL" id="ATHJ01000094">
    <property type="protein sequence ID" value="EPR39041.1"/>
    <property type="molecule type" value="Genomic_DNA"/>
</dbReference>
<keyword evidence="1 2" id="KW-0732">Signal</keyword>
<accession>S7TQ02</accession>
<proteinExistence type="predicted"/>
<dbReference type="NCBIfam" id="NF037995">
    <property type="entry name" value="TRAP_S1"/>
    <property type="match status" value="1"/>
</dbReference>
<comment type="caution">
    <text evidence="3">The sequence shown here is derived from an EMBL/GenBank/DDBJ whole genome shotgun (WGS) entry which is preliminary data.</text>
</comment>
<dbReference type="PANTHER" id="PTHR33376:SF15">
    <property type="entry name" value="BLL6794 PROTEIN"/>
    <property type="match status" value="1"/>
</dbReference>
<dbReference type="Pfam" id="PF03480">
    <property type="entry name" value="DctP"/>
    <property type="match status" value="1"/>
</dbReference>
<dbReference type="Gene3D" id="3.40.190.170">
    <property type="entry name" value="Bacterial extracellular solute-binding protein, family 7"/>
    <property type="match status" value="1"/>
</dbReference>
<sequence>MSRPKVLYVLAACTLLLSTGFFPVQDAAADTIQLRYANFPPAPTFPCVQMERWKAEVEKRTNGQVRIQTFPGGTLLDAKDMMDGVIAGQADIGCFSMAYQPGRFFLTNALSLPLDIPSAKVGSLVLWDIYQAYQPESFAKVKVLTMFTTAPANIMSKTPVRTLAGLRGLDLRASGGAAQILKAWGANQVGMPMSDTPEALQKGVVQGLFSSLEVMKDLKFAEICRYVTMTDTVIYPFAVVMNLDAWNGLPESVRNVMDDLRVEQAQWTGEYMDQHVEAALKWSKAEHGVEVIRLSSEEKVRWDALLTPIIDKWIEEAKAKGLPAEAIIKDIRTRLAVRGGR</sequence>
<dbReference type="InterPro" id="IPR018389">
    <property type="entry name" value="DctP_fam"/>
</dbReference>